<gene>
    <name evidence="1" type="ORF">KFL_000260350</name>
</gene>
<protein>
    <submittedName>
        <fullName evidence="1">Uncharacterized protein</fullName>
    </submittedName>
</protein>
<dbReference type="OrthoDB" id="27483at2759"/>
<evidence type="ECO:0000313" key="2">
    <source>
        <dbReference type="Proteomes" id="UP000054558"/>
    </source>
</evidence>
<evidence type="ECO:0000313" key="1">
    <source>
        <dbReference type="EMBL" id="GAQ79218.1"/>
    </source>
</evidence>
<keyword evidence="2" id="KW-1185">Reference proteome</keyword>
<name>A0A1Y1HTQ5_KLENI</name>
<sequence length="167" mass="18370">MAAHRAQAQAAGGEGQTKLVDLCSGALLKKIGANADKLTATFCYGGAVDIPLDGLKLFYMQTKNDQNQAKILDIPVQRGREEDFLDLLSACEVATFGRRKEDVLDPSYRKALKLGKDYSCTFNLSEYSILSEVQRVMAPDALGIRAELHKLNVYRQDSSTILVRNQG</sequence>
<organism evidence="1 2">
    <name type="scientific">Klebsormidium nitens</name>
    <name type="common">Green alga</name>
    <name type="synonym">Ulothrix nitens</name>
    <dbReference type="NCBI Taxonomy" id="105231"/>
    <lineage>
        <taxon>Eukaryota</taxon>
        <taxon>Viridiplantae</taxon>
        <taxon>Streptophyta</taxon>
        <taxon>Klebsormidiophyceae</taxon>
        <taxon>Klebsormidiales</taxon>
        <taxon>Klebsormidiaceae</taxon>
        <taxon>Klebsormidium</taxon>
    </lineage>
</organism>
<dbReference type="EMBL" id="DF236975">
    <property type="protein sequence ID" value="GAQ79218.1"/>
    <property type="molecule type" value="Genomic_DNA"/>
</dbReference>
<dbReference type="AlphaFoldDB" id="A0A1Y1HTQ5"/>
<proteinExistence type="predicted"/>
<accession>A0A1Y1HTQ5</accession>
<dbReference type="STRING" id="105231.A0A1Y1HTQ5"/>
<reference evidence="1 2" key="1">
    <citation type="journal article" date="2014" name="Nat. Commun.">
        <title>Klebsormidium flaccidum genome reveals primary factors for plant terrestrial adaptation.</title>
        <authorList>
            <person name="Hori K."/>
            <person name="Maruyama F."/>
            <person name="Fujisawa T."/>
            <person name="Togashi T."/>
            <person name="Yamamoto N."/>
            <person name="Seo M."/>
            <person name="Sato S."/>
            <person name="Yamada T."/>
            <person name="Mori H."/>
            <person name="Tajima N."/>
            <person name="Moriyama T."/>
            <person name="Ikeuchi M."/>
            <person name="Watanabe M."/>
            <person name="Wada H."/>
            <person name="Kobayashi K."/>
            <person name="Saito M."/>
            <person name="Masuda T."/>
            <person name="Sasaki-Sekimoto Y."/>
            <person name="Mashiguchi K."/>
            <person name="Awai K."/>
            <person name="Shimojima M."/>
            <person name="Masuda S."/>
            <person name="Iwai M."/>
            <person name="Nobusawa T."/>
            <person name="Narise T."/>
            <person name="Kondo S."/>
            <person name="Saito H."/>
            <person name="Sato R."/>
            <person name="Murakawa M."/>
            <person name="Ihara Y."/>
            <person name="Oshima-Yamada Y."/>
            <person name="Ohtaka K."/>
            <person name="Satoh M."/>
            <person name="Sonobe K."/>
            <person name="Ishii M."/>
            <person name="Ohtani R."/>
            <person name="Kanamori-Sato M."/>
            <person name="Honoki R."/>
            <person name="Miyazaki D."/>
            <person name="Mochizuki H."/>
            <person name="Umetsu J."/>
            <person name="Higashi K."/>
            <person name="Shibata D."/>
            <person name="Kamiya Y."/>
            <person name="Sato N."/>
            <person name="Nakamura Y."/>
            <person name="Tabata S."/>
            <person name="Ida S."/>
            <person name="Kurokawa K."/>
            <person name="Ohta H."/>
        </authorList>
    </citation>
    <scope>NUCLEOTIDE SEQUENCE [LARGE SCALE GENOMIC DNA]</scope>
    <source>
        <strain evidence="1 2">NIES-2285</strain>
    </source>
</reference>
<dbReference type="Proteomes" id="UP000054558">
    <property type="component" value="Unassembled WGS sequence"/>
</dbReference>